<comment type="caution">
    <text evidence="1">The sequence shown here is derived from an EMBL/GenBank/DDBJ whole genome shotgun (WGS) entry which is preliminary data.</text>
</comment>
<gene>
    <name evidence="1" type="ORF">N473_26255</name>
</gene>
<dbReference type="Proteomes" id="UP000076486">
    <property type="component" value="Unassembled WGS sequence"/>
</dbReference>
<dbReference type="RefSeq" id="WP_063369842.1">
    <property type="nucleotide sequence ID" value="NZ_AUYC01000066.1"/>
</dbReference>
<organism evidence="1 2">
    <name type="scientific">Pseudoalteromonas luteoviolacea CPMOR-1</name>
    <dbReference type="NCBI Taxonomy" id="1365248"/>
    <lineage>
        <taxon>Bacteria</taxon>
        <taxon>Pseudomonadati</taxon>
        <taxon>Pseudomonadota</taxon>
        <taxon>Gammaproteobacteria</taxon>
        <taxon>Alteromonadales</taxon>
        <taxon>Pseudoalteromonadaceae</taxon>
        <taxon>Pseudoalteromonas</taxon>
    </lineage>
</organism>
<reference evidence="1 2" key="1">
    <citation type="submission" date="2013-07" db="EMBL/GenBank/DDBJ databases">
        <title>Comparative Genomic and Metabolomic Analysis of Twelve Strains of Pseudoalteromonas luteoviolacea.</title>
        <authorList>
            <person name="Vynne N.G."/>
            <person name="Mansson M."/>
            <person name="Gram L."/>
        </authorList>
    </citation>
    <scope>NUCLEOTIDE SEQUENCE [LARGE SCALE GENOMIC DNA]</scope>
    <source>
        <strain evidence="1 2">CPMOR-1</strain>
    </source>
</reference>
<dbReference type="PATRIC" id="fig|1365248.3.peg.4726"/>
<proteinExistence type="predicted"/>
<evidence type="ECO:0000313" key="1">
    <source>
        <dbReference type="EMBL" id="KZN58922.1"/>
    </source>
</evidence>
<protein>
    <submittedName>
        <fullName evidence="1">Uncharacterized protein</fullName>
    </submittedName>
</protein>
<name>A0A167I5G0_9GAMM</name>
<evidence type="ECO:0000313" key="2">
    <source>
        <dbReference type="Proteomes" id="UP000076486"/>
    </source>
</evidence>
<dbReference type="EMBL" id="AUYC01000066">
    <property type="protein sequence ID" value="KZN58922.1"/>
    <property type="molecule type" value="Genomic_DNA"/>
</dbReference>
<sequence length="102" mass="11299">MGWSNCGEDSAGRPIGYAFEATCDHQGCNSKINRGLSYACGDMHGETELGCERYFCEEHRHIAVEDGDRCISVCNGCAKELIESEEWLGCSEDCVLKRINDI</sequence>
<accession>A0A167I5G0</accession>
<dbReference type="AlphaFoldDB" id="A0A167I5G0"/>